<dbReference type="GeneID" id="300081863"/>
<evidence type="ECO:0000313" key="2">
    <source>
        <dbReference type="Proteomes" id="UP001054897"/>
    </source>
</evidence>
<evidence type="ECO:0000313" key="1">
    <source>
        <dbReference type="EMBL" id="USR37574.1"/>
    </source>
</evidence>
<dbReference type="EMBL" id="CP099397">
    <property type="protein sequence ID" value="USR37574.1"/>
    <property type="molecule type" value="Genomic_DNA"/>
</dbReference>
<gene>
    <name evidence="1" type="ORF">L1F06_012790</name>
</gene>
<dbReference type="SUPFAM" id="SSF53300">
    <property type="entry name" value="vWA-like"/>
    <property type="match status" value="1"/>
</dbReference>
<organism evidence="1 2">
    <name type="scientific">Ectopseudomonas hydrolytica</name>
    <dbReference type="NCBI Taxonomy" id="2493633"/>
    <lineage>
        <taxon>Bacteria</taxon>
        <taxon>Pseudomonadati</taxon>
        <taxon>Pseudomonadota</taxon>
        <taxon>Gammaproteobacteria</taxon>
        <taxon>Pseudomonadales</taxon>
        <taxon>Pseudomonadaceae</taxon>
        <taxon>Ectopseudomonas</taxon>
    </lineage>
</organism>
<sequence>MSKQLSNPLQALIRKSASTLPTNTGNVARYEERLNRTEGPRIIVADLSGSMESPAWGQRRKLDLLREAVDGILANALEPMRLIAFAGAPVDGINQLPSNSLDGGTALHLALDCAATHKPLATLVISDGQPDNEELALAAARRLPGRIDVLYIGPDVEQSAIQFMRRLAQLGCGNYAANDVAKAGQPALLQSIRQLLLDAPR</sequence>
<keyword evidence="2" id="KW-1185">Reference proteome</keyword>
<reference evidence="1" key="1">
    <citation type="submission" date="2022-06" db="EMBL/GenBank/DDBJ databases">
        <title>Complete genome of Pseudomonas hydrolytica DSWY01T.</title>
        <authorList>
            <person name="Jung J."/>
            <person name="Jeon C.O."/>
        </authorList>
    </citation>
    <scope>NUCLEOTIDE SEQUENCE</scope>
    <source>
        <strain evidence="1">DSWY01</strain>
    </source>
</reference>
<dbReference type="InterPro" id="IPR036465">
    <property type="entry name" value="vWFA_dom_sf"/>
</dbReference>
<dbReference type="CDD" id="cd00198">
    <property type="entry name" value="vWFA"/>
    <property type="match status" value="1"/>
</dbReference>
<dbReference type="RefSeq" id="WP_129482368.1">
    <property type="nucleotide sequence ID" value="NZ_CP099397.1"/>
</dbReference>
<proteinExistence type="predicted"/>
<dbReference type="Proteomes" id="UP001054897">
    <property type="component" value="Chromosome"/>
</dbReference>
<protein>
    <submittedName>
        <fullName evidence="1">VWA domain-containing protein</fullName>
    </submittedName>
</protein>
<dbReference type="Gene3D" id="3.40.50.410">
    <property type="entry name" value="von Willebrand factor, type A domain"/>
    <property type="match status" value="1"/>
</dbReference>
<name>A0ABY5A0Z4_9GAMM</name>
<accession>A0ABY5A0Z4</accession>